<dbReference type="SUPFAM" id="SSF51658">
    <property type="entry name" value="Xylose isomerase-like"/>
    <property type="match status" value="1"/>
</dbReference>
<dbReference type="Pfam" id="PF01261">
    <property type="entry name" value="AP_endonuc_2"/>
    <property type="match status" value="1"/>
</dbReference>
<dbReference type="OrthoDB" id="104997at2"/>
<keyword evidence="2" id="KW-0413">Isomerase</keyword>
<evidence type="ECO:0000259" key="1">
    <source>
        <dbReference type="Pfam" id="PF01261"/>
    </source>
</evidence>
<accession>A0A4R5KLS2</accession>
<dbReference type="InterPro" id="IPR036237">
    <property type="entry name" value="Xyl_isomerase-like_sf"/>
</dbReference>
<dbReference type="Proteomes" id="UP000295636">
    <property type="component" value="Unassembled WGS sequence"/>
</dbReference>
<proteinExistence type="predicted"/>
<dbReference type="PANTHER" id="PTHR12110">
    <property type="entry name" value="HYDROXYPYRUVATE ISOMERASE"/>
    <property type="match status" value="1"/>
</dbReference>
<evidence type="ECO:0000313" key="2">
    <source>
        <dbReference type="EMBL" id="TDF95527.1"/>
    </source>
</evidence>
<dbReference type="GO" id="GO:0016853">
    <property type="term" value="F:isomerase activity"/>
    <property type="evidence" value="ECO:0007669"/>
    <property type="project" value="UniProtKB-KW"/>
</dbReference>
<dbReference type="PANTHER" id="PTHR12110:SF41">
    <property type="entry name" value="INOSOSE DEHYDRATASE"/>
    <property type="match status" value="1"/>
</dbReference>
<comment type="caution">
    <text evidence="2">The sequence shown here is derived from an EMBL/GenBank/DDBJ whole genome shotgun (WGS) entry which is preliminary data.</text>
</comment>
<dbReference type="Gene3D" id="3.20.20.150">
    <property type="entry name" value="Divalent-metal-dependent TIM barrel enzymes"/>
    <property type="match status" value="1"/>
</dbReference>
<dbReference type="AlphaFoldDB" id="A0A4R5KLS2"/>
<feature type="domain" description="Xylose isomerase-like TIM barrel" evidence="1">
    <location>
        <begin position="20"/>
        <end position="264"/>
    </location>
</feature>
<name>A0A4R5KLS2_9BACL</name>
<protein>
    <submittedName>
        <fullName evidence="2">Sugar phosphate isomerase/epimerase</fullName>
    </submittedName>
</protein>
<dbReference type="RefSeq" id="WP_133231631.1">
    <property type="nucleotide sequence ID" value="NZ_SMRT01000010.1"/>
</dbReference>
<reference evidence="2 3" key="1">
    <citation type="submission" date="2019-03" db="EMBL/GenBank/DDBJ databases">
        <title>This is whole genome sequence of Paenibacillus sp MS74 strain.</title>
        <authorList>
            <person name="Trinh H.N."/>
        </authorList>
    </citation>
    <scope>NUCLEOTIDE SEQUENCE [LARGE SCALE GENOMIC DNA]</scope>
    <source>
        <strain evidence="2 3">MS74</strain>
    </source>
</reference>
<dbReference type="EMBL" id="SMRT01000010">
    <property type="protein sequence ID" value="TDF95527.1"/>
    <property type="molecule type" value="Genomic_DNA"/>
</dbReference>
<organism evidence="2 3">
    <name type="scientific">Paenibacillus piri</name>
    <dbReference type="NCBI Taxonomy" id="2547395"/>
    <lineage>
        <taxon>Bacteria</taxon>
        <taxon>Bacillati</taxon>
        <taxon>Bacillota</taxon>
        <taxon>Bacilli</taxon>
        <taxon>Bacillales</taxon>
        <taxon>Paenibacillaceae</taxon>
        <taxon>Paenibacillus</taxon>
    </lineage>
</organism>
<gene>
    <name evidence="2" type="ORF">E1757_20770</name>
</gene>
<keyword evidence="3" id="KW-1185">Reference proteome</keyword>
<dbReference type="InterPro" id="IPR013022">
    <property type="entry name" value="Xyl_isomerase-like_TIM-brl"/>
</dbReference>
<evidence type="ECO:0000313" key="3">
    <source>
        <dbReference type="Proteomes" id="UP000295636"/>
    </source>
</evidence>
<dbReference type="InterPro" id="IPR050312">
    <property type="entry name" value="IolE/XylAMocC-like"/>
</dbReference>
<sequence>MKLSVFTVVTPDLTPEELAAAAKEAGLDGIEWRFKEIPQDALEEQPSFWRRNLCSIDPSASDAELERFARAAQDNGLKTVSVTPYLQAGDLKGTERVLQVAQKLGAQTIRVGVPAYNGTQHFNELYALELEYLKGVELLAKQYGVKCLLETHHNTITASVSGVYRLVSQFNPEHIGVLFDPGNMVHEGYENFRMGMEMLGPYLAHVHIKNTGWKKTEVREDGSQAWTSYWEPNLQGIVNWKQVLTDLKAVGYAGYIGVEDFSGLYGSKELLKKFNEETRALLASI</sequence>